<reference evidence="3" key="2">
    <citation type="submission" date="2020-04" db="EMBL/GenBank/DDBJ databases">
        <authorList>
            <consortium name="NCBI Genome Project"/>
        </authorList>
    </citation>
    <scope>NUCLEOTIDE SEQUENCE</scope>
    <source>
        <strain evidence="3">CBS 342.82</strain>
    </source>
</reference>
<dbReference type="GeneID" id="54366553"/>
<keyword evidence="2" id="KW-1185">Reference proteome</keyword>
<dbReference type="RefSeq" id="XP_033456891.1">
    <property type="nucleotide sequence ID" value="XM_033608753.1"/>
</dbReference>
<dbReference type="Proteomes" id="UP000504637">
    <property type="component" value="Unplaced"/>
</dbReference>
<dbReference type="OrthoDB" id="3943993at2759"/>
<organism evidence="3">
    <name type="scientific">Dissoconium aciculare CBS 342.82</name>
    <dbReference type="NCBI Taxonomy" id="1314786"/>
    <lineage>
        <taxon>Eukaryota</taxon>
        <taxon>Fungi</taxon>
        <taxon>Dikarya</taxon>
        <taxon>Ascomycota</taxon>
        <taxon>Pezizomycotina</taxon>
        <taxon>Dothideomycetes</taxon>
        <taxon>Dothideomycetidae</taxon>
        <taxon>Mycosphaerellales</taxon>
        <taxon>Dissoconiaceae</taxon>
        <taxon>Dissoconium</taxon>
    </lineage>
</organism>
<accession>A0A6J3LVR4</accession>
<dbReference type="AlphaFoldDB" id="A0A6J3LVR4"/>
<reference evidence="3" key="1">
    <citation type="submission" date="2020-01" db="EMBL/GenBank/DDBJ databases">
        <authorList>
            <consortium name="DOE Joint Genome Institute"/>
            <person name="Haridas S."/>
            <person name="Albert R."/>
            <person name="Binder M."/>
            <person name="Bloem J."/>
            <person name="Labutti K."/>
            <person name="Salamov A."/>
            <person name="Andreopoulos B."/>
            <person name="Baker S.E."/>
            <person name="Barry K."/>
            <person name="Bills G."/>
            <person name="Bluhm B.H."/>
            <person name="Cannon C."/>
            <person name="Castanera R."/>
            <person name="Culley D.E."/>
            <person name="Daum C."/>
            <person name="Ezra D."/>
            <person name="Gonzalez J.B."/>
            <person name="Henrissat B."/>
            <person name="Kuo A."/>
            <person name="Liang C."/>
            <person name="Lipzen A."/>
            <person name="Lutzoni F."/>
            <person name="Magnuson J."/>
            <person name="Mondo S."/>
            <person name="Nolan M."/>
            <person name="Ohm R."/>
            <person name="Pangilinan J."/>
            <person name="Park H.-J."/>
            <person name="Ramirez L."/>
            <person name="Alfaro M."/>
            <person name="Sun H."/>
            <person name="Tritt A."/>
            <person name="Yoshinaga Y."/>
            <person name="Zwiers L.-H."/>
            <person name="Turgeon B.G."/>
            <person name="Goodwin S.B."/>
            <person name="Spatafora J.W."/>
            <person name="Crous P.W."/>
            <person name="Grigoriev I.V."/>
        </authorList>
    </citation>
    <scope>NUCLEOTIDE SEQUENCE</scope>
    <source>
        <strain evidence="3">CBS 342.82</strain>
    </source>
</reference>
<evidence type="ECO:0000256" key="1">
    <source>
        <dbReference type="SAM" id="MobiDB-lite"/>
    </source>
</evidence>
<reference evidence="3" key="3">
    <citation type="submission" date="2025-08" db="UniProtKB">
        <authorList>
            <consortium name="RefSeq"/>
        </authorList>
    </citation>
    <scope>IDENTIFICATION</scope>
    <source>
        <strain evidence="3">CBS 342.82</strain>
    </source>
</reference>
<proteinExistence type="predicted"/>
<sequence length="297" mass="33433">MHVLDDNPDIALAASTVINRHILRNRVLGRKRFNKVVHFINDGENGYFYDPDGLEKEILQLCLVASNGHDRYCSLVDGNYEVVPKTSAWPVQDLWAQTAWRIVEDNIRSGDALEKTSRRCPEKSYGFVIEILCIAFHSIAHRGSNSVWDEIINGPRDTTALLLYARRRQTGLTVNHSGKQVNTCTRSGPDIDLEGEYDALPNYFQDSAYEGSTEPEDKVLSKRCHGKSDTFIEAGAEFLVNLCDPAVEHTSTCKTSEKSKAGNPRSRSNHDFRDLYLVDDSGNAITGYYTRSQVRKD</sequence>
<name>A0A6J3LVR4_9PEZI</name>
<evidence type="ECO:0000313" key="3">
    <source>
        <dbReference type="RefSeq" id="XP_033456891.1"/>
    </source>
</evidence>
<feature type="region of interest" description="Disordered" evidence="1">
    <location>
        <begin position="253"/>
        <end position="273"/>
    </location>
</feature>
<protein>
    <submittedName>
        <fullName evidence="3">Uncharacterized protein</fullName>
    </submittedName>
</protein>
<gene>
    <name evidence="3" type="ORF">K489DRAFT_60476</name>
</gene>
<evidence type="ECO:0000313" key="2">
    <source>
        <dbReference type="Proteomes" id="UP000504637"/>
    </source>
</evidence>